<organism evidence="5 6">
    <name type="scientific">Flavobacterium cucumis</name>
    <dbReference type="NCBI Taxonomy" id="416016"/>
    <lineage>
        <taxon>Bacteria</taxon>
        <taxon>Pseudomonadati</taxon>
        <taxon>Bacteroidota</taxon>
        <taxon>Flavobacteriia</taxon>
        <taxon>Flavobacteriales</taxon>
        <taxon>Flavobacteriaceae</taxon>
        <taxon>Flavobacterium</taxon>
    </lineage>
</organism>
<dbReference type="SUPFAM" id="SSF49464">
    <property type="entry name" value="Carboxypeptidase regulatory domain-like"/>
    <property type="match status" value="1"/>
</dbReference>
<accession>A0A1M7ZW83</accession>
<dbReference type="Gene3D" id="2.40.170.20">
    <property type="entry name" value="TonB-dependent receptor, beta-barrel domain"/>
    <property type="match status" value="1"/>
</dbReference>
<keyword evidence="6" id="KW-1185">Reference proteome</keyword>
<evidence type="ECO:0000256" key="3">
    <source>
        <dbReference type="ARBA" id="ARBA00023237"/>
    </source>
</evidence>
<keyword evidence="2" id="KW-0472">Membrane</keyword>
<keyword evidence="3" id="KW-0998">Cell outer membrane</keyword>
<protein>
    <submittedName>
        <fullName evidence="5">Outer membrane receptor for ferrienterochelin and colicins</fullName>
    </submittedName>
</protein>
<evidence type="ECO:0000313" key="6">
    <source>
        <dbReference type="Proteomes" id="UP000184611"/>
    </source>
</evidence>
<dbReference type="STRING" id="416016.SAMN05443547_1505"/>
<dbReference type="EMBL" id="FRYK01000002">
    <property type="protein sequence ID" value="SHO73154.1"/>
    <property type="molecule type" value="Genomic_DNA"/>
</dbReference>
<dbReference type="Gene3D" id="2.170.130.10">
    <property type="entry name" value="TonB-dependent receptor, plug domain"/>
    <property type="match status" value="1"/>
</dbReference>
<dbReference type="Proteomes" id="UP000184611">
    <property type="component" value="Unassembled WGS sequence"/>
</dbReference>
<dbReference type="InterPro" id="IPR012910">
    <property type="entry name" value="Plug_dom"/>
</dbReference>
<feature type="domain" description="TonB-dependent receptor plug" evidence="4">
    <location>
        <begin position="141"/>
        <end position="228"/>
    </location>
</feature>
<dbReference type="InterPro" id="IPR036942">
    <property type="entry name" value="Beta-barrel_TonB_sf"/>
</dbReference>
<proteinExistence type="predicted"/>
<dbReference type="InterPro" id="IPR008969">
    <property type="entry name" value="CarboxyPept-like_regulatory"/>
</dbReference>
<evidence type="ECO:0000313" key="5">
    <source>
        <dbReference type="EMBL" id="SHO73154.1"/>
    </source>
</evidence>
<name>A0A1M7ZW83_9FLAO</name>
<sequence length="727" mass="82003">MILIEGNFVVSNSNKMKSILSFLFVLTSLSSFGQTEIKGKIIDENGKPFFGANVFVKGTYDGTNSDADGNFSFTTSAKGNQQLQISFLSFETLIHDFVIEAYKPKVFTIKESINSLNVVEVTAGTFKAGDNSKATALKAMDIVTTAGSAGNIIAALETLPGTQTVGESGRLFVRGGEADETQTYVDGIRVGQPYGVSANNVPTRGRFSPFLFSGITFSTGGYSAEFGDALSSVLLLNTIDEPTQNQTDISIMSVGVGLGKTKKWEKSSFTFNTSYINLAPYQKIVPQNLDWNKPVQSISGESIFRYQFKNGILKVYGAFDYATFDLNQKNINFDEKIRFDLQNNNLYFNTSYKGYLNDNLQLQTGFSYGYAQNKIGISADNVENEERTLHTKFKLRNSFSNRFKLSVGADLFHTNFDENFNVFGYGYQNNSLAFYSEAEVLLSKKVAFNLGLRSSNASVVDEFTVEPRVSFAYKVADNSQFSLAYGSFNQTVRQDYLKYDSNLDYETTSHYILNYMYNKDGRMFRAETYFKDYESLVKYDGIQANFNSNYNNKGFGFAKGLDLFWRDSKTIKNLEYWVSYSFIDSKRDFRNYESQVTPSFVANHNFSLVTKYFVSDWRSQISATYSFNSGRPYDNPNVTEFMSDKTKSFNNLSLSWAYLVSQQKILFLSVTNLLGTENVFGYQYADSPDVSGQFQRQAITQPANRFIFVGLFWTISDNKKTNNLENL</sequence>
<dbReference type="Gene3D" id="2.60.40.1120">
    <property type="entry name" value="Carboxypeptidase-like, regulatory domain"/>
    <property type="match status" value="1"/>
</dbReference>
<evidence type="ECO:0000259" key="4">
    <source>
        <dbReference type="Pfam" id="PF07715"/>
    </source>
</evidence>
<reference evidence="6" key="1">
    <citation type="submission" date="2016-12" db="EMBL/GenBank/DDBJ databases">
        <authorList>
            <person name="Varghese N."/>
            <person name="Submissions S."/>
        </authorList>
    </citation>
    <scope>NUCLEOTIDE SEQUENCE [LARGE SCALE GENOMIC DNA]</scope>
    <source>
        <strain evidence="6">DSM 18830</strain>
    </source>
</reference>
<comment type="subcellular location">
    <subcellularLocation>
        <location evidence="1">Cell outer membrane</location>
    </subcellularLocation>
</comment>
<dbReference type="GO" id="GO:0009279">
    <property type="term" value="C:cell outer membrane"/>
    <property type="evidence" value="ECO:0007669"/>
    <property type="project" value="UniProtKB-SubCell"/>
</dbReference>
<keyword evidence="5" id="KW-0675">Receptor</keyword>
<gene>
    <name evidence="5" type="ORF">SAMN05443547_1505</name>
</gene>
<dbReference type="InterPro" id="IPR037066">
    <property type="entry name" value="Plug_dom_sf"/>
</dbReference>
<dbReference type="AlphaFoldDB" id="A0A1M7ZW83"/>
<evidence type="ECO:0000256" key="2">
    <source>
        <dbReference type="ARBA" id="ARBA00023136"/>
    </source>
</evidence>
<dbReference type="SUPFAM" id="SSF56935">
    <property type="entry name" value="Porins"/>
    <property type="match status" value="1"/>
</dbReference>
<evidence type="ECO:0000256" key="1">
    <source>
        <dbReference type="ARBA" id="ARBA00004442"/>
    </source>
</evidence>
<dbReference type="Pfam" id="PF13715">
    <property type="entry name" value="CarbopepD_reg_2"/>
    <property type="match status" value="1"/>
</dbReference>
<dbReference type="Pfam" id="PF07715">
    <property type="entry name" value="Plug"/>
    <property type="match status" value="1"/>
</dbReference>